<feature type="region of interest" description="Disordered" evidence="1">
    <location>
        <begin position="1"/>
        <end position="34"/>
    </location>
</feature>
<accession>A0ABR1JM90</accession>
<proteinExistence type="predicted"/>
<evidence type="ECO:0000313" key="3">
    <source>
        <dbReference type="Proteomes" id="UP001498398"/>
    </source>
</evidence>
<evidence type="ECO:0000256" key="1">
    <source>
        <dbReference type="SAM" id="MobiDB-lite"/>
    </source>
</evidence>
<protein>
    <submittedName>
        <fullName evidence="2">Uncharacterized protein</fullName>
    </submittedName>
</protein>
<dbReference type="EMBL" id="JBANRG010000009">
    <property type="protein sequence ID" value="KAK7463474.1"/>
    <property type="molecule type" value="Genomic_DNA"/>
</dbReference>
<keyword evidence="3" id="KW-1185">Reference proteome</keyword>
<evidence type="ECO:0000313" key="2">
    <source>
        <dbReference type="EMBL" id="KAK7463474.1"/>
    </source>
</evidence>
<name>A0ABR1JM90_9AGAR</name>
<gene>
    <name evidence="2" type="ORF">VKT23_006823</name>
</gene>
<feature type="compositionally biased region" description="Basic and acidic residues" evidence="1">
    <location>
        <begin position="10"/>
        <end position="23"/>
    </location>
</feature>
<comment type="caution">
    <text evidence="2">The sequence shown here is derived from an EMBL/GenBank/DDBJ whole genome shotgun (WGS) entry which is preliminary data.</text>
</comment>
<organism evidence="2 3">
    <name type="scientific">Marasmiellus scandens</name>
    <dbReference type="NCBI Taxonomy" id="2682957"/>
    <lineage>
        <taxon>Eukaryota</taxon>
        <taxon>Fungi</taxon>
        <taxon>Dikarya</taxon>
        <taxon>Basidiomycota</taxon>
        <taxon>Agaricomycotina</taxon>
        <taxon>Agaricomycetes</taxon>
        <taxon>Agaricomycetidae</taxon>
        <taxon>Agaricales</taxon>
        <taxon>Marasmiineae</taxon>
        <taxon>Omphalotaceae</taxon>
        <taxon>Marasmiellus</taxon>
    </lineage>
</organism>
<reference evidence="2 3" key="1">
    <citation type="submission" date="2024-01" db="EMBL/GenBank/DDBJ databases">
        <title>A draft genome for the cacao thread blight pathogen Marasmiellus scandens.</title>
        <authorList>
            <person name="Baruah I.K."/>
            <person name="Leung J."/>
            <person name="Bukari Y."/>
            <person name="Amoako-Attah I."/>
            <person name="Meinhardt L.W."/>
            <person name="Bailey B.A."/>
            <person name="Cohen S.P."/>
        </authorList>
    </citation>
    <scope>NUCLEOTIDE SEQUENCE [LARGE SCALE GENOMIC DNA]</scope>
    <source>
        <strain evidence="2 3">GH-19</strain>
    </source>
</reference>
<dbReference type="Proteomes" id="UP001498398">
    <property type="component" value="Unassembled WGS sequence"/>
</dbReference>
<sequence length="217" mass="23758">MQKRLKQAVKSKEKENGSKKRNQESAGDQQSMRKRAKLFMNGLESGTSKGIQRDPAIPDFQTASHLYKALKAFKLTSPSTSNLSVCFHGGHSIVADPTIDNTRRAALVARDISKLGGLSFNHKSTISPPVSSDRSCTLSFRCTCSVVQPVGEGSASMKMTLMNSWVSGQKDPSMKGKENGTTSPQMVYCKGVIEVTAEKDSSNPYMQGQRISIRIWH</sequence>